<dbReference type="InterPro" id="IPR006437">
    <property type="entry name" value="Phage_terminase_lsu"/>
</dbReference>
<dbReference type="InterPro" id="IPR027417">
    <property type="entry name" value="P-loop_NTPase"/>
</dbReference>
<feature type="domain" description="Phage terminase large subunit C-terminal" evidence="2">
    <location>
        <begin position="310"/>
        <end position="453"/>
    </location>
</feature>
<dbReference type="EMBL" id="NFKL01000007">
    <property type="protein sequence ID" value="OUP59140.1"/>
    <property type="molecule type" value="Genomic_DNA"/>
</dbReference>
<evidence type="ECO:0000313" key="4">
    <source>
        <dbReference type="Proteomes" id="UP000195326"/>
    </source>
</evidence>
<dbReference type="Gene3D" id="3.40.50.300">
    <property type="entry name" value="P-loop containing nucleotide triphosphate hydrolases"/>
    <property type="match status" value="1"/>
</dbReference>
<dbReference type="Pfam" id="PF17288">
    <property type="entry name" value="Terminase_3C"/>
    <property type="match status" value="1"/>
</dbReference>
<dbReference type="PANTHER" id="PTHR39184:SF1">
    <property type="entry name" value="PBSX PHAGE TERMINASE LARGE SUBUNIT"/>
    <property type="match status" value="1"/>
</dbReference>
<dbReference type="PANTHER" id="PTHR39184">
    <property type="match status" value="1"/>
</dbReference>
<protein>
    <submittedName>
        <fullName evidence="3">Terminase</fullName>
    </submittedName>
</protein>
<dbReference type="InterPro" id="IPR035412">
    <property type="entry name" value="Terminase_L_N"/>
</dbReference>
<dbReference type="Proteomes" id="UP000195326">
    <property type="component" value="Unassembled WGS sequence"/>
</dbReference>
<dbReference type="InterPro" id="IPR052380">
    <property type="entry name" value="Viral_DNA_packaging_terminase"/>
</dbReference>
<comment type="caution">
    <text evidence="3">The sequence shown here is derived from an EMBL/GenBank/DDBJ whole genome shotgun (WGS) entry which is preliminary data.</text>
</comment>
<feature type="domain" description="Phage terminase large subunit N-terminal" evidence="1">
    <location>
        <begin position="77"/>
        <end position="276"/>
    </location>
</feature>
<dbReference type="Pfam" id="PF04466">
    <property type="entry name" value="Terminase_3"/>
    <property type="match status" value="1"/>
</dbReference>
<dbReference type="AlphaFoldDB" id="A0A1Y4LTF3"/>
<name>A0A1Y4LTF3_9FIRM</name>
<dbReference type="NCBIfam" id="TIGR01547">
    <property type="entry name" value="phage_term_2"/>
    <property type="match status" value="1"/>
</dbReference>
<sequence length="461" mass="52257">MGLDAEDIDNRMLLTAALFQNAVTTGDPKAFREVRDLLGEDVQEETGTDKPFELPARLIAPAFAAVHLDVLEGAHREYVLPGGRGSTKSSFVSLELINLIKNNPDMNALVLRKVGNTLRGSVYAQILWAIEQLGLTDEFEATVSPMEITYKPTGQQILFRGADDPLKVKSVKPRHGYIGIVWFEELDQFYGDEECRSIQQSAIRGGDKAFIFKTFNPPKTRNNWANQYIQTPKESRLVVHSDYRSVPAKWLGKSFLDEAEYLQEINPTAYEHEYLGIPNGNGGMVFENAVAETITDEQIAQFDRVLNGLDWGYFPDPWAFNRMHYDAARRTLYIFDELHAYKKGNRETADMLIEHGITAADRITADSAEKKSIADYKSYGLDCRGAIKGPGSVDYSMKWLQALTKIVIDPARCPETWKEFSAYEYERTNEGEIISGYPDENNHHIDACRYALEQIWKRRGQ</sequence>
<accession>A0A1Y4LTF3</accession>
<evidence type="ECO:0000259" key="2">
    <source>
        <dbReference type="Pfam" id="PF17288"/>
    </source>
</evidence>
<organism evidence="3 4">
    <name type="scientific">Butyricicoccus pullicaecorum</name>
    <dbReference type="NCBI Taxonomy" id="501571"/>
    <lineage>
        <taxon>Bacteria</taxon>
        <taxon>Bacillati</taxon>
        <taxon>Bacillota</taxon>
        <taxon>Clostridia</taxon>
        <taxon>Eubacteriales</taxon>
        <taxon>Butyricicoccaceae</taxon>
        <taxon>Butyricicoccus</taxon>
    </lineage>
</organism>
<proteinExistence type="predicted"/>
<evidence type="ECO:0000313" key="3">
    <source>
        <dbReference type="EMBL" id="OUP59140.1"/>
    </source>
</evidence>
<evidence type="ECO:0000259" key="1">
    <source>
        <dbReference type="Pfam" id="PF04466"/>
    </source>
</evidence>
<reference evidence="4" key="1">
    <citation type="submission" date="2017-04" db="EMBL/GenBank/DDBJ databases">
        <title>Function of individual gut microbiota members based on whole genome sequencing of pure cultures obtained from chicken caecum.</title>
        <authorList>
            <person name="Medvecky M."/>
            <person name="Cejkova D."/>
            <person name="Polansky O."/>
            <person name="Karasova D."/>
            <person name="Kubasova T."/>
            <person name="Cizek A."/>
            <person name="Rychlik I."/>
        </authorList>
    </citation>
    <scope>NUCLEOTIDE SEQUENCE [LARGE SCALE GENOMIC DNA]</scope>
    <source>
        <strain evidence="4">An179</strain>
    </source>
</reference>
<dbReference type="InterPro" id="IPR035413">
    <property type="entry name" value="Terminase_L_C"/>
</dbReference>
<gene>
    <name evidence="3" type="ORF">B5F15_06260</name>
</gene>
<dbReference type="Gene3D" id="3.30.420.280">
    <property type="match status" value="1"/>
</dbReference>